<dbReference type="eggNOG" id="arCOG00504">
    <property type="taxonomic scope" value="Archaea"/>
</dbReference>
<dbReference type="PANTHER" id="PTHR46233:SF3">
    <property type="entry name" value="HYDROXYACYLGLUTATHIONE HYDROLASE GLOC"/>
    <property type="match status" value="1"/>
</dbReference>
<dbReference type="Pfam" id="PF00753">
    <property type="entry name" value="Lactamase_B"/>
    <property type="match status" value="1"/>
</dbReference>
<dbReference type="PANTHER" id="PTHR46233">
    <property type="entry name" value="HYDROXYACYLGLUTATHIONE HYDROLASE GLOC"/>
    <property type="match status" value="1"/>
</dbReference>
<sequence>MEVQWVEAGPLLTNTYVVCDLDECVVVDPAGGVREVLRLVGKRAVVAVVATHLHFDHVLSAAEVVEAVNAPFHAHYDDWRIYRELNSVAVEWGFEVPVLPAPRPLGERLWKLEVIHTPGHTPGSVSLLGDGFVLTGDTLFKGTVGRTDLPFGDWRLLVKSVCKLYQLPGGYRVYPGHGPATYLGEEALYNVVNRSVCESGVYRIT</sequence>
<keyword evidence="4" id="KW-0862">Zinc</keyword>
<evidence type="ECO:0000256" key="3">
    <source>
        <dbReference type="ARBA" id="ARBA00022801"/>
    </source>
</evidence>
<dbReference type="GeneID" id="4909780"/>
<protein>
    <submittedName>
        <fullName evidence="6">Beta-lactamase domain protein</fullName>
    </submittedName>
</protein>
<dbReference type="InterPro" id="IPR036866">
    <property type="entry name" value="RibonucZ/Hydroxyglut_hydro"/>
</dbReference>
<evidence type="ECO:0000313" key="7">
    <source>
        <dbReference type="Proteomes" id="UP000001431"/>
    </source>
</evidence>
<dbReference type="KEGG" id="pcl:Pcal_0539"/>
<dbReference type="OrthoDB" id="197151at2157"/>
<dbReference type="GO" id="GO:0046872">
    <property type="term" value="F:metal ion binding"/>
    <property type="evidence" value="ECO:0007669"/>
    <property type="project" value="UniProtKB-KW"/>
</dbReference>
<organism evidence="6 7">
    <name type="scientific">Pyrobaculum calidifontis (strain DSM 21063 / JCM 11548 / VA1)</name>
    <dbReference type="NCBI Taxonomy" id="410359"/>
    <lineage>
        <taxon>Archaea</taxon>
        <taxon>Thermoproteota</taxon>
        <taxon>Thermoprotei</taxon>
        <taxon>Thermoproteales</taxon>
        <taxon>Thermoproteaceae</taxon>
        <taxon>Pyrobaculum</taxon>
    </lineage>
</organism>
<comment type="cofactor">
    <cofactor evidence="1">
        <name>Zn(2+)</name>
        <dbReference type="ChEBI" id="CHEBI:29105"/>
    </cofactor>
</comment>
<name>A3MTJ9_PYRCJ</name>
<dbReference type="SMART" id="SM00849">
    <property type="entry name" value="Lactamase_B"/>
    <property type="match status" value="1"/>
</dbReference>
<dbReference type="Gene3D" id="3.60.15.10">
    <property type="entry name" value="Ribonuclease Z/Hydroxyacylglutathione hydrolase-like"/>
    <property type="match status" value="1"/>
</dbReference>
<dbReference type="SUPFAM" id="SSF56281">
    <property type="entry name" value="Metallo-hydrolase/oxidoreductase"/>
    <property type="match status" value="1"/>
</dbReference>
<dbReference type="AlphaFoldDB" id="A3MTJ9"/>
<dbReference type="CDD" id="cd06262">
    <property type="entry name" value="metallo-hydrolase-like_MBL-fold"/>
    <property type="match status" value="1"/>
</dbReference>
<evidence type="ECO:0000256" key="4">
    <source>
        <dbReference type="ARBA" id="ARBA00022833"/>
    </source>
</evidence>
<evidence type="ECO:0000256" key="2">
    <source>
        <dbReference type="ARBA" id="ARBA00022723"/>
    </source>
</evidence>
<dbReference type="RefSeq" id="WP_011849224.1">
    <property type="nucleotide sequence ID" value="NC_009073.1"/>
</dbReference>
<keyword evidence="3" id="KW-0378">Hydrolase</keyword>
<keyword evidence="7" id="KW-1185">Reference proteome</keyword>
<dbReference type="InterPro" id="IPR051453">
    <property type="entry name" value="MBL_Glyoxalase_II"/>
</dbReference>
<dbReference type="HOGENOM" id="CLU_030571_5_4_2"/>
<reference evidence="6" key="1">
    <citation type="submission" date="2007-02" db="EMBL/GenBank/DDBJ databases">
        <title>Complete sequence of Pyrobaculum calidifontis JCM 11548.</title>
        <authorList>
            <consortium name="US DOE Joint Genome Institute"/>
            <person name="Copeland A."/>
            <person name="Lucas S."/>
            <person name="Lapidus A."/>
            <person name="Barry K."/>
            <person name="Glavina del Rio T."/>
            <person name="Dalin E."/>
            <person name="Tice H."/>
            <person name="Pitluck S."/>
            <person name="Chain P."/>
            <person name="Malfatti S."/>
            <person name="Shin M."/>
            <person name="Vergez L."/>
            <person name="Schmutz J."/>
            <person name="Larimer F."/>
            <person name="Land M."/>
            <person name="Hauser L."/>
            <person name="Kyrpides N."/>
            <person name="Mikhailova N."/>
            <person name="Cozen A.E."/>
            <person name="Fitz-Gibbon S.T."/>
            <person name="House C.H."/>
            <person name="Saltikov C."/>
            <person name="Lowe T.M."/>
            <person name="Richardson P."/>
        </authorList>
    </citation>
    <scope>NUCLEOTIDE SEQUENCE [LARGE SCALE GENOMIC DNA]</scope>
    <source>
        <strain evidence="6">JCM 11548</strain>
    </source>
</reference>
<proteinExistence type="predicted"/>
<dbReference type="STRING" id="410359.Pcal_0539"/>
<evidence type="ECO:0000256" key="1">
    <source>
        <dbReference type="ARBA" id="ARBA00001947"/>
    </source>
</evidence>
<evidence type="ECO:0000313" key="6">
    <source>
        <dbReference type="EMBL" id="ABO07966.1"/>
    </source>
</evidence>
<accession>A3MTJ9</accession>
<gene>
    <name evidence="6" type="ordered locus">Pcal_0539</name>
</gene>
<dbReference type="EMBL" id="CP000561">
    <property type="protein sequence ID" value="ABO07966.1"/>
    <property type="molecule type" value="Genomic_DNA"/>
</dbReference>
<feature type="domain" description="Metallo-beta-lactamase" evidence="5">
    <location>
        <begin position="12"/>
        <end position="177"/>
    </location>
</feature>
<dbReference type="InterPro" id="IPR001279">
    <property type="entry name" value="Metallo-B-lactamas"/>
</dbReference>
<dbReference type="Proteomes" id="UP000001431">
    <property type="component" value="Chromosome"/>
</dbReference>
<dbReference type="GO" id="GO:0016787">
    <property type="term" value="F:hydrolase activity"/>
    <property type="evidence" value="ECO:0007669"/>
    <property type="project" value="UniProtKB-KW"/>
</dbReference>
<keyword evidence="2" id="KW-0479">Metal-binding</keyword>
<evidence type="ECO:0000259" key="5">
    <source>
        <dbReference type="SMART" id="SM00849"/>
    </source>
</evidence>